<organism evidence="2">
    <name type="scientific">mine drainage metagenome</name>
    <dbReference type="NCBI Taxonomy" id="410659"/>
    <lineage>
        <taxon>unclassified sequences</taxon>
        <taxon>metagenomes</taxon>
        <taxon>ecological metagenomes</taxon>
    </lineage>
</organism>
<dbReference type="AlphaFoldDB" id="E6QP24"/>
<evidence type="ECO:0000256" key="1">
    <source>
        <dbReference type="SAM" id="MobiDB-lite"/>
    </source>
</evidence>
<sequence length="80" mass="8505">MIRITFNAAAEKLIRQGLAQAAAPPRFLIVPGDGTMPAASRATPAGEGSIDPQARNHPLVVKSLELFNAEICSIIDLRPK</sequence>
<proteinExistence type="predicted"/>
<reference evidence="2" key="1">
    <citation type="submission" date="2009-10" db="EMBL/GenBank/DDBJ databases">
        <title>Diversity of trophic interactions inside an arsenic-rich microbial ecosystem.</title>
        <authorList>
            <person name="Bertin P.N."/>
            <person name="Heinrich-Salmeron A."/>
            <person name="Pelletier E."/>
            <person name="Goulhen-Chollet F."/>
            <person name="Arsene-Ploetze F."/>
            <person name="Gallien S."/>
            <person name="Calteau A."/>
            <person name="Vallenet D."/>
            <person name="Casiot C."/>
            <person name="Chane-Woon-Ming B."/>
            <person name="Giloteaux L."/>
            <person name="Barakat M."/>
            <person name="Bonnefoy V."/>
            <person name="Bruneel O."/>
            <person name="Chandler M."/>
            <person name="Cleiss J."/>
            <person name="Duran R."/>
            <person name="Elbaz-Poulichet F."/>
            <person name="Fonknechten N."/>
            <person name="Lauga B."/>
            <person name="Mornico D."/>
            <person name="Ortet P."/>
            <person name="Schaeffer C."/>
            <person name="Siguier P."/>
            <person name="Alexander Thil Smith A."/>
            <person name="Van Dorsselaer A."/>
            <person name="Weissenbach J."/>
            <person name="Medigue C."/>
            <person name="Le Paslier D."/>
        </authorList>
    </citation>
    <scope>NUCLEOTIDE SEQUENCE</scope>
</reference>
<feature type="region of interest" description="Disordered" evidence="1">
    <location>
        <begin position="34"/>
        <end position="54"/>
    </location>
</feature>
<protein>
    <submittedName>
        <fullName evidence="2">Uncharacterized protein</fullName>
    </submittedName>
</protein>
<comment type="caution">
    <text evidence="2">The sequence shown here is derived from an EMBL/GenBank/DDBJ whole genome shotgun (WGS) entry which is preliminary data.</text>
</comment>
<gene>
    <name evidence="2" type="ORF">CARN6_2530</name>
</gene>
<dbReference type="EMBL" id="CABQ01000300">
    <property type="protein sequence ID" value="CBI08995.1"/>
    <property type="molecule type" value="Genomic_DNA"/>
</dbReference>
<accession>E6QP24</accession>
<name>E6QP24_9ZZZZ</name>
<evidence type="ECO:0000313" key="2">
    <source>
        <dbReference type="EMBL" id="CBI08995.1"/>
    </source>
</evidence>